<dbReference type="Gene3D" id="3.30.70.270">
    <property type="match status" value="1"/>
</dbReference>
<dbReference type="Proteomes" id="UP000055047">
    <property type="component" value="Unassembled WGS sequence"/>
</dbReference>
<dbReference type="InterPro" id="IPR000160">
    <property type="entry name" value="GGDEF_dom"/>
</dbReference>
<accession>A0A098EF13</accession>
<protein>
    <recommendedName>
        <fullName evidence="1">GGDEF domain-containing protein</fullName>
    </recommendedName>
</protein>
<dbReference type="InterPro" id="IPR029787">
    <property type="entry name" value="Nucleotide_cyclase"/>
</dbReference>
<dbReference type="InterPro" id="IPR043128">
    <property type="entry name" value="Rev_trsase/Diguanyl_cyclase"/>
</dbReference>
<organism evidence="2 3">
    <name type="scientific">Anaplasma phagocytophilum</name>
    <name type="common">Ehrlichia phagocytophila</name>
    <dbReference type="NCBI Taxonomy" id="948"/>
    <lineage>
        <taxon>Bacteria</taxon>
        <taxon>Pseudomonadati</taxon>
        <taxon>Pseudomonadota</taxon>
        <taxon>Alphaproteobacteria</taxon>
        <taxon>Rickettsiales</taxon>
        <taxon>Anaplasmataceae</taxon>
        <taxon>Anaplasma</taxon>
        <taxon>phagocytophilum group</taxon>
    </lineage>
</organism>
<evidence type="ECO:0000259" key="1">
    <source>
        <dbReference type="PROSITE" id="PS50887"/>
    </source>
</evidence>
<dbReference type="RefSeq" id="WP_060757543.1">
    <property type="nucleotide sequence ID" value="NZ_CCXQ01000008.1"/>
</dbReference>
<name>A0A098EF13_ANAPH</name>
<dbReference type="PROSITE" id="PS50887">
    <property type="entry name" value="GGDEF"/>
    <property type="match status" value="1"/>
</dbReference>
<dbReference type="Pfam" id="PF00990">
    <property type="entry name" value="GGDEF"/>
    <property type="match status" value="1"/>
</dbReference>
<reference evidence="2 3" key="1">
    <citation type="submission" date="2014-09" db="EMBL/GenBank/DDBJ databases">
        <authorList>
            <person name="Loux Valentin"/>
            <person name="Dugat Thibaut"/>
        </authorList>
    </citation>
    <scope>NUCLEOTIDE SEQUENCE [LARGE SCALE GENOMIC DNA]</scope>
    <source>
        <strain evidence="2 3">BOV-10_179</strain>
    </source>
</reference>
<proteinExistence type="predicted"/>
<gene>
    <name evidence="2" type="ORF">ANAPHAGO_00139</name>
</gene>
<feature type="domain" description="GGDEF" evidence="1">
    <location>
        <begin position="172"/>
        <end position="295"/>
    </location>
</feature>
<dbReference type="AlphaFoldDB" id="A0A098EF13"/>
<evidence type="ECO:0000313" key="3">
    <source>
        <dbReference type="Proteomes" id="UP000055047"/>
    </source>
</evidence>
<dbReference type="EMBL" id="CCXQ01000008">
    <property type="protein sequence ID" value="CEG20397.1"/>
    <property type="molecule type" value="Genomic_DNA"/>
</dbReference>
<evidence type="ECO:0000313" key="2">
    <source>
        <dbReference type="EMBL" id="CEG20397.1"/>
    </source>
</evidence>
<sequence length="295" mass="32185">MNDNVIARRANDAVISLQQNNVLRKVIISAINDQALRLLGFDSGTLLIGAPLDSILDLNTKHIINSYVEYTNSGTDLADVISKISNFALLNCKLQAVPVRPKIFRVTSEKDLLNYELLVRDTSISQKLAAFRSERLPAGTRYTMDKDLEILDPASTKTEIDVILGFVRESSIEAVISLVALDPTVNNAGDAQKKMHSVIVGALSANMRYTDIVGYLGNNQFMFVLLGCSKADAHVAVSRIHARVSERLSNYSPGTTISFGYSNIGDTEYNSLLANLQQALLLAHRQGKSVAASTN</sequence>
<dbReference type="SUPFAM" id="SSF55073">
    <property type="entry name" value="Nucleotide cyclase"/>
    <property type="match status" value="1"/>
</dbReference>